<sequence>MLEFGNLVITVTHVYAINKPLSFHVVSFISLKDDKIISIDEYWERMMMCHSGRLDKHIGKPIK</sequence>
<dbReference type="EMBL" id="UFWD01000001">
    <property type="protein sequence ID" value="SUY21531.1"/>
    <property type="molecule type" value="Genomic_DNA"/>
</dbReference>
<evidence type="ECO:0000313" key="1">
    <source>
        <dbReference type="EMBL" id="SUY21531.1"/>
    </source>
</evidence>
<dbReference type="AlphaFoldDB" id="A0A381I7J4"/>
<name>A0A381I7J4_CLODI</name>
<reference evidence="1" key="1">
    <citation type="submission" date="2018-06" db="EMBL/GenBank/DDBJ databases">
        <authorList>
            <consortium name="Pathogen Informatics"/>
            <person name="Doyle S."/>
        </authorList>
    </citation>
    <scope>NUCLEOTIDE SEQUENCE</scope>
    <source>
        <strain evidence="1">NCTC13307</strain>
    </source>
</reference>
<accession>A0A381I7J4</accession>
<dbReference type="InterPro" id="IPR032710">
    <property type="entry name" value="NTF2-like_dom_sf"/>
</dbReference>
<gene>
    <name evidence="1" type="ORF">NCTC13307_00731</name>
</gene>
<protein>
    <submittedName>
        <fullName evidence="1">Uncharacterized protein</fullName>
    </submittedName>
</protein>
<organism evidence="1">
    <name type="scientific">Clostridioides difficile</name>
    <name type="common">Peptoclostridium difficile</name>
    <dbReference type="NCBI Taxonomy" id="1496"/>
    <lineage>
        <taxon>Bacteria</taxon>
        <taxon>Bacillati</taxon>
        <taxon>Bacillota</taxon>
        <taxon>Clostridia</taxon>
        <taxon>Peptostreptococcales</taxon>
        <taxon>Peptostreptococcaceae</taxon>
        <taxon>Clostridioides</taxon>
    </lineage>
</organism>
<dbReference type="SUPFAM" id="SSF54427">
    <property type="entry name" value="NTF2-like"/>
    <property type="match status" value="1"/>
</dbReference>
<proteinExistence type="predicted"/>